<dbReference type="Pfam" id="PF00723">
    <property type="entry name" value="Glyco_hydro_15"/>
    <property type="match status" value="1"/>
</dbReference>
<comment type="caution">
    <text evidence="4">The sequence shown here is derived from an EMBL/GenBank/DDBJ whole genome shotgun (WGS) entry which is preliminary data.</text>
</comment>
<feature type="compositionally biased region" description="Pro residues" evidence="1">
    <location>
        <begin position="12"/>
        <end position="22"/>
    </location>
</feature>
<keyword evidence="5" id="KW-1185">Reference proteome</keyword>
<dbReference type="PANTHER" id="PTHR31616">
    <property type="entry name" value="TREHALASE"/>
    <property type="match status" value="1"/>
</dbReference>
<evidence type="ECO:0000259" key="2">
    <source>
        <dbReference type="Pfam" id="PF00723"/>
    </source>
</evidence>
<dbReference type="SUPFAM" id="SSF48208">
    <property type="entry name" value="Six-hairpin glycosidases"/>
    <property type="match status" value="1"/>
</dbReference>
<reference evidence="5" key="1">
    <citation type="journal article" date="2019" name="Int. J. Syst. Evol. Microbiol.">
        <title>The Global Catalogue of Microorganisms (GCM) 10K type strain sequencing project: providing services to taxonomists for standard genome sequencing and annotation.</title>
        <authorList>
            <consortium name="The Broad Institute Genomics Platform"/>
            <consortium name="The Broad Institute Genome Sequencing Center for Infectious Disease"/>
            <person name="Wu L."/>
            <person name="Ma J."/>
        </authorList>
    </citation>
    <scope>NUCLEOTIDE SEQUENCE [LARGE SCALE GENOMIC DNA]</scope>
    <source>
        <strain evidence="5">KCTC 42087</strain>
    </source>
</reference>
<evidence type="ECO:0000259" key="3">
    <source>
        <dbReference type="Pfam" id="PF19291"/>
    </source>
</evidence>
<dbReference type="InterPro" id="IPR012341">
    <property type="entry name" value="6hp_glycosidase-like_sf"/>
</dbReference>
<dbReference type="Gene3D" id="1.50.10.10">
    <property type="match status" value="1"/>
</dbReference>
<dbReference type="InterPro" id="IPR011613">
    <property type="entry name" value="GH15-like"/>
</dbReference>
<sequence length="621" mass="69297">MPPRNARSAPSAPFPPTPPAPSGPSGRYLPIEEHGIVGDLRTVALVGTDGTIDWYCPARFDAPSLFGSLLDARKGGYFSLSCRTTTRPKQLYLPDTNILMTRFLTAEAVGEIIDFMVPETSGVAPPRDLLVRQARAVRGQATFELCCRPAFDYARAPHTVDLVEGVGAVFTSAAGRCVLRSSVPLRIDADGLGATATFTLDEGETVDLVLEWNGETHPLVPGEADELFLRTSDFWQRWVGQSRYKGRWREMVHRSALALKLLVYHPTGALIAAPTTSLPEHLGGVRNWDYRYSWLRDAAFTIYALMTLGFLEEAAAFMEWIERRCESATLERDIMIMYAVDGSDKIPEQVLDHLDGYMGSKPVRIGNNAVGQRQLDVYGEIMDSVYLYNREVPISYSLWDALSKRLDWLADHWEEPDEGVWEVRGPRQRFTYSSLMTWVAFERAGRIARDRGLPAPVGEWHDLAAKAYRFVQQQCWDPDLGSYVMHPGSKQLDASLLCMPLLKFSGPTDPRFLMTLERIGKDLVSDSLVHRYAINGHDGLAGEEGTFNLCSFWYVEALTRAGQVREARMVFEKMLTYANHVGLYAEEIGASGEALGNFPQAFTHLALISAAVNLDRALDRS</sequence>
<dbReference type="GO" id="GO:0016787">
    <property type="term" value="F:hydrolase activity"/>
    <property type="evidence" value="ECO:0007669"/>
    <property type="project" value="UniProtKB-KW"/>
</dbReference>
<feature type="region of interest" description="Disordered" evidence="1">
    <location>
        <begin position="1"/>
        <end position="27"/>
    </location>
</feature>
<evidence type="ECO:0000313" key="5">
    <source>
        <dbReference type="Proteomes" id="UP001596074"/>
    </source>
</evidence>
<dbReference type="InterPro" id="IPR008928">
    <property type="entry name" value="6-hairpin_glycosidase_sf"/>
</dbReference>
<accession>A0ABW1A3F9</accession>
<protein>
    <submittedName>
        <fullName evidence="4">Glycoside hydrolase family 15 protein</fullName>
    </submittedName>
</protein>
<evidence type="ECO:0000313" key="4">
    <source>
        <dbReference type="EMBL" id="MFC5749974.1"/>
    </source>
</evidence>
<gene>
    <name evidence="4" type="ORF">ACFPZN_30470</name>
</gene>
<name>A0ABW1A3F9_9ACTN</name>
<dbReference type="EMBL" id="JBHSON010000047">
    <property type="protein sequence ID" value="MFC5749974.1"/>
    <property type="molecule type" value="Genomic_DNA"/>
</dbReference>
<keyword evidence="4" id="KW-0378">Hydrolase</keyword>
<dbReference type="Proteomes" id="UP001596074">
    <property type="component" value="Unassembled WGS sequence"/>
</dbReference>
<feature type="compositionally biased region" description="Low complexity" evidence="1">
    <location>
        <begin position="1"/>
        <end position="11"/>
    </location>
</feature>
<dbReference type="RefSeq" id="WP_378285698.1">
    <property type="nucleotide sequence ID" value="NZ_JBHSON010000047.1"/>
</dbReference>
<dbReference type="Pfam" id="PF19291">
    <property type="entry name" value="TREH_N"/>
    <property type="match status" value="1"/>
</dbReference>
<proteinExistence type="predicted"/>
<dbReference type="PANTHER" id="PTHR31616:SF0">
    <property type="entry name" value="GLUCAN 1,4-ALPHA-GLUCOSIDASE"/>
    <property type="match status" value="1"/>
</dbReference>
<feature type="domain" description="Trehalase-like N-terminal" evidence="3">
    <location>
        <begin position="29"/>
        <end position="225"/>
    </location>
</feature>
<evidence type="ECO:0000256" key="1">
    <source>
        <dbReference type="SAM" id="MobiDB-lite"/>
    </source>
</evidence>
<organism evidence="4 5">
    <name type="scientific">Actinomadura rugatobispora</name>
    <dbReference type="NCBI Taxonomy" id="1994"/>
    <lineage>
        <taxon>Bacteria</taxon>
        <taxon>Bacillati</taxon>
        <taxon>Actinomycetota</taxon>
        <taxon>Actinomycetes</taxon>
        <taxon>Streptosporangiales</taxon>
        <taxon>Thermomonosporaceae</taxon>
        <taxon>Actinomadura</taxon>
    </lineage>
</organism>
<feature type="domain" description="GH15-like" evidence="2">
    <location>
        <begin position="249"/>
        <end position="611"/>
    </location>
</feature>
<dbReference type="InterPro" id="IPR045582">
    <property type="entry name" value="Trehalase-like_N"/>
</dbReference>